<evidence type="ECO:0000313" key="2">
    <source>
        <dbReference type="EMBL" id="ATS94009.1"/>
    </source>
</evidence>
<dbReference type="PANTHER" id="PTHR42850:SF4">
    <property type="entry name" value="ZINC-DEPENDENT ENDOPOLYPHOSPHATASE"/>
    <property type="match status" value="1"/>
</dbReference>
<sequence length="282" mass="31916">MKFNPDNFVQHKTIVVPDDVEFYVLGDIHGCYDLMMQALKLAGYSEKRGDYVFCVGDLIDRGPDNLKVLGTFLYNKRFHSVMGNHDFFMANDDYDNWMYNGGTWVIKDGLDTDTIQGIAEDMANKLPFFITVEHRGYTYGICHAGIPFQYPASGTQPETPNWFKLTNIPQTWEYLQTVIWDRNVIEEVCFSTFKEQLSSDPYFNRFATAGKQLPLVVPQVNGVAAVFHGHTGVPHPLKYANRVYLDTGGVFNGKMTAAHVDKGKIIAFTTDQYDSCGIVTEL</sequence>
<dbReference type="SUPFAM" id="SSF56300">
    <property type="entry name" value="Metallo-dependent phosphatases"/>
    <property type="match status" value="1"/>
</dbReference>
<gene>
    <name evidence="2" type="ORF">P13BB106kb_p025</name>
</gene>
<accession>A0A2D2W6T5</accession>
<dbReference type="Pfam" id="PF00149">
    <property type="entry name" value="Metallophos"/>
    <property type="match status" value="1"/>
</dbReference>
<evidence type="ECO:0000313" key="3">
    <source>
        <dbReference type="Proteomes" id="UP000240663"/>
    </source>
</evidence>
<reference evidence="2 3" key="1">
    <citation type="submission" date="2017-09" db="EMBL/GenBank/DDBJ databases">
        <title>Complete genome sequence of bacteriophage (DU_PP_V) infecting Pectobacterium spp.</title>
        <authorList>
            <person name="Park T.-H."/>
        </authorList>
    </citation>
    <scope>NUCLEOTIDE SEQUENCE [LARGE SCALE GENOMIC DNA]</scope>
</reference>
<keyword evidence="3" id="KW-1185">Reference proteome</keyword>
<name>A0A2D2W6T5_9CAUD</name>
<dbReference type="GO" id="GO:0110154">
    <property type="term" value="P:RNA decapping"/>
    <property type="evidence" value="ECO:0007669"/>
    <property type="project" value="TreeGrafter"/>
</dbReference>
<dbReference type="Gene3D" id="3.60.21.10">
    <property type="match status" value="1"/>
</dbReference>
<evidence type="ECO:0000259" key="1">
    <source>
        <dbReference type="Pfam" id="PF00149"/>
    </source>
</evidence>
<proteinExistence type="predicted"/>
<feature type="domain" description="Calcineurin-like phosphoesterase" evidence="1">
    <location>
        <begin position="22"/>
        <end position="233"/>
    </location>
</feature>
<dbReference type="GO" id="GO:0008803">
    <property type="term" value="F:bis(5'-nucleosyl)-tetraphosphatase (symmetrical) activity"/>
    <property type="evidence" value="ECO:0007669"/>
    <property type="project" value="TreeGrafter"/>
</dbReference>
<organism evidence="2 3">
    <name type="scientific">Pectobacterium phage DU_PP_V</name>
    <dbReference type="NCBI Taxonomy" id="2041492"/>
    <lineage>
        <taxon>Viruses</taxon>
        <taxon>Duplodnaviria</taxon>
        <taxon>Heunggongvirae</taxon>
        <taxon>Uroviricota</taxon>
        <taxon>Caudoviricetes</taxon>
        <taxon>Demerecviridae</taxon>
        <taxon>Mccorquodalevirinae</taxon>
        <taxon>Hongcheonvirus</taxon>
        <taxon>Hongcheonvirus DUPPV</taxon>
    </lineage>
</organism>
<dbReference type="InterPro" id="IPR004843">
    <property type="entry name" value="Calcineurin-like_PHP"/>
</dbReference>
<dbReference type="InterPro" id="IPR050126">
    <property type="entry name" value="Ap4A_hydrolase"/>
</dbReference>
<dbReference type="Proteomes" id="UP000240663">
    <property type="component" value="Segment"/>
</dbReference>
<dbReference type="InterPro" id="IPR029052">
    <property type="entry name" value="Metallo-depent_PP-like"/>
</dbReference>
<dbReference type="EMBL" id="MF979564">
    <property type="protein sequence ID" value="ATS94009.1"/>
    <property type="molecule type" value="Genomic_DNA"/>
</dbReference>
<dbReference type="PANTHER" id="PTHR42850">
    <property type="entry name" value="METALLOPHOSPHOESTERASE"/>
    <property type="match status" value="1"/>
</dbReference>
<dbReference type="GO" id="GO:0016791">
    <property type="term" value="F:phosphatase activity"/>
    <property type="evidence" value="ECO:0007669"/>
    <property type="project" value="TreeGrafter"/>
</dbReference>
<protein>
    <submittedName>
        <fullName evidence="2">Putative serine/threonine protein phosphatase 2</fullName>
    </submittedName>
</protein>